<dbReference type="Gene3D" id="1.10.3720.10">
    <property type="entry name" value="MetI-like"/>
    <property type="match status" value="1"/>
</dbReference>
<evidence type="ECO:0000256" key="2">
    <source>
        <dbReference type="ARBA" id="ARBA00010072"/>
    </source>
</evidence>
<evidence type="ECO:0000313" key="13">
    <source>
        <dbReference type="Proteomes" id="UP001637996"/>
    </source>
</evidence>
<dbReference type="EMBL" id="JBGMEI010000006">
    <property type="protein sequence ID" value="MFO3665715.1"/>
    <property type="molecule type" value="Genomic_DNA"/>
</dbReference>
<feature type="signal peptide" evidence="10">
    <location>
        <begin position="1"/>
        <end position="24"/>
    </location>
</feature>
<dbReference type="PROSITE" id="PS50928">
    <property type="entry name" value="ABC_TM1"/>
    <property type="match status" value="1"/>
</dbReference>
<evidence type="ECO:0000256" key="9">
    <source>
        <dbReference type="RuleBase" id="RU363032"/>
    </source>
</evidence>
<evidence type="ECO:0000256" key="8">
    <source>
        <dbReference type="ARBA" id="ARBA00023136"/>
    </source>
</evidence>
<dbReference type="InterPro" id="IPR000515">
    <property type="entry name" value="MetI-like"/>
</dbReference>
<accession>A0ABW9MC84</accession>
<keyword evidence="5 9" id="KW-0812">Transmembrane</keyword>
<dbReference type="NCBIfam" id="TIGR01726">
    <property type="entry name" value="HEQRo_perm_3TM"/>
    <property type="match status" value="1"/>
</dbReference>
<name>A0ABW9MC84_9FIRM</name>
<evidence type="ECO:0000256" key="6">
    <source>
        <dbReference type="ARBA" id="ARBA00022970"/>
    </source>
</evidence>
<dbReference type="CDD" id="cd06261">
    <property type="entry name" value="TM_PBP2"/>
    <property type="match status" value="1"/>
</dbReference>
<gene>
    <name evidence="12" type="ORF">ACCQ41_05595</name>
</gene>
<dbReference type="Pfam" id="PF00497">
    <property type="entry name" value="SBP_bac_3"/>
    <property type="match status" value="1"/>
</dbReference>
<feature type="transmembrane region" description="Helical" evidence="9">
    <location>
        <begin position="342"/>
        <end position="360"/>
    </location>
</feature>
<comment type="subcellular location">
    <subcellularLocation>
        <location evidence="1 9">Cell membrane</location>
        <topology evidence="1 9">Multi-pass membrane protein</topology>
    </subcellularLocation>
</comment>
<dbReference type="SUPFAM" id="SSF161098">
    <property type="entry name" value="MetI-like"/>
    <property type="match status" value="1"/>
</dbReference>
<keyword evidence="3 9" id="KW-0813">Transport</keyword>
<dbReference type="InterPro" id="IPR010065">
    <property type="entry name" value="AA_ABC_transptr_permease_3TM"/>
</dbReference>
<dbReference type="Gene3D" id="3.40.190.10">
    <property type="entry name" value="Periplasmic binding protein-like II"/>
    <property type="match status" value="2"/>
</dbReference>
<sequence>MKRIRRILLSLFLVLMTFTNVSFASEDGKVLRVGMEVNYAPFNFSEVVDQNGGIPVANSPGEYANGYDVAVAKRIADELGMELEIYKIDWDGLIPALTSGKIDAIVAGMSPTEERLKQIDFTDSYYNATVGVVTRKDSAYANAKDINDYKDAKITAQLGTFHLDLIDQMDGVNKQQALDSFPTMITATISGTIDGYISDKSGALIATKANKELVYRDFNEEEGFEIDPMLTRIAVGVKKSSDLKDDINQILANLPQDEQDKIMEDMINVASLSEDNGKEANDEDKSFFGEMKSIWSRYSSLFLKGIVNTLFIAIVSTILGFLLGLLVAIIRKTEVNKIKNPIGYGIYKIVNFLLGAYVEIFRGTPMMVQSVIIFYGLKQYFGIDLSTMFAAILIVSINTGAYLSEVVRGGINSINKGQFEACKALGMTHWQTMKNVIIPQTVRTILPSLGNEFVINIKDTSVLNVISVTELFFMSKSVAGSTYQYFPTYLITALIYFILTFAITRILLVVERRLMGREYIKESSTGAKNVNN</sequence>
<proteinExistence type="inferred from homology"/>
<keyword evidence="4" id="KW-1003">Cell membrane</keyword>
<evidence type="ECO:0000313" key="12">
    <source>
        <dbReference type="EMBL" id="MFO3665715.1"/>
    </source>
</evidence>
<keyword evidence="7 9" id="KW-1133">Transmembrane helix</keyword>
<keyword evidence="6" id="KW-0029">Amino-acid transport</keyword>
<evidence type="ECO:0000256" key="7">
    <source>
        <dbReference type="ARBA" id="ARBA00022989"/>
    </source>
</evidence>
<dbReference type="SUPFAM" id="SSF53850">
    <property type="entry name" value="Periplasmic binding protein-like II"/>
    <property type="match status" value="1"/>
</dbReference>
<protein>
    <submittedName>
        <fullName evidence="12">ABC transporter substrate-binding protein/permease</fullName>
    </submittedName>
</protein>
<dbReference type="PANTHER" id="PTHR30614">
    <property type="entry name" value="MEMBRANE COMPONENT OF AMINO ACID ABC TRANSPORTER"/>
    <property type="match status" value="1"/>
</dbReference>
<reference evidence="12 13" key="1">
    <citation type="journal article" date="2025" name="Anaerobe">
        <title>Description of Anaerococcus kampingiae sp. nov., Anaerococcus groningensis sp. nov., Anaerococcus martiniensis sp. nov., and Anaerococcus cruorum sp. nov., isolated from human clinical specimens.</title>
        <authorList>
            <person name="Boiten K.E."/>
            <person name="Meijer J."/>
            <person name="van Wezel E.M."/>
            <person name="Veloo A.C.M."/>
        </authorList>
    </citation>
    <scope>NUCLEOTIDE SEQUENCE [LARGE SCALE GENOMIC DNA]</scope>
    <source>
        <strain evidence="12 13">ENR0831</strain>
    </source>
</reference>
<dbReference type="Pfam" id="PF00528">
    <property type="entry name" value="BPD_transp_1"/>
    <property type="match status" value="1"/>
</dbReference>
<evidence type="ECO:0000256" key="5">
    <source>
        <dbReference type="ARBA" id="ARBA00022692"/>
    </source>
</evidence>
<keyword evidence="13" id="KW-1185">Reference proteome</keyword>
<evidence type="ECO:0000256" key="4">
    <source>
        <dbReference type="ARBA" id="ARBA00022475"/>
    </source>
</evidence>
<comment type="caution">
    <text evidence="12">The sequence shown here is derived from an EMBL/GenBank/DDBJ whole genome shotgun (WGS) entry which is preliminary data.</text>
</comment>
<feature type="domain" description="ABC transmembrane type-1" evidence="11">
    <location>
        <begin position="306"/>
        <end position="507"/>
    </location>
</feature>
<dbReference type="InterPro" id="IPR001638">
    <property type="entry name" value="Solute-binding_3/MltF_N"/>
</dbReference>
<feature type="transmembrane region" description="Helical" evidence="9">
    <location>
        <begin position="489"/>
        <end position="510"/>
    </location>
</feature>
<feature type="transmembrane region" description="Helical" evidence="9">
    <location>
        <begin position="310"/>
        <end position="330"/>
    </location>
</feature>
<feature type="chain" id="PRO_5047307520" evidence="10">
    <location>
        <begin position="25"/>
        <end position="532"/>
    </location>
</feature>
<dbReference type="SMART" id="SM00062">
    <property type="entry name" value="PBPb"/>
    <property type="match status" value="1"/>
</dbReference>
<keyword evidence="8 9" id="KW-0472">Membrane</keyword>
<dbReference type="InterPro" id="IPR043429">
    <property type="entry name" value="ArtM/GltK/GlnP/TcyL/YhdX-like"/>
</dbReference>
<evidence type="ECO:0000256" key="1">
    <source>
        <dbReference type="ARBA" id="ARBA00004651"/>
    </source>
</evidence>
<dbReference type="PANTHER" id="PTHR30614:SF20">
    <property type="entry name" value="GLUTAMINE TRANSPORT SYSTEM PERMEASE PROTEIN GLNP"/>
    <property type="match status" value="1"/>
</dbReference>
<dbReference type="Proteomes" id="UP001637996">
    <property type="component" value="Unassembled WGS sequence"/>
</dbReference>
<evidence type="ECO:0000259" key="11">
    <source>
        <dbReference type="PROSITE" id="PS50928"/>
    </source>
</evidence>
<comment type="similarity">
    <text evidence="2">Belongs to the binding-protein-dependent transport system permease family. HisMQ subfamily.</text>
</comment>
<keyword evidence="10" id="KW-0732">Signal</keyword>
<organism evidence="12 13">
    <name type="scientific">Anaerococcus martiniensis</name>
    <dbReference type="NCBI Taxonomy" id="3115615"/>
    <lineage>
        <taxon>Bacteria</taxon>
        <taxon>Bacillati</taxon>
        <taxon>Bacillota</taxon>
        <taxon>Tissierellia</taxon>
        <taxon>Tissierellales</taxon>
        <taxon>Peptoniphilaceae</taxon>
        <taxon>Anaerococcus</taxon>
    </lineage>
</organism>
<feature type="transmembrane region" description="Helical" evidence="9">
    <location>
        <begin position="380"/>
        <end position="403"/>
    </location>
</feature>
<evidence type="ECO:0000256" key="10">
    <source>
        <dbReference type="SAM" id="SignalP"/>
    </source>
</evidence>
<dbReference type="InterPro" id="IPR035906">
    <property type="entry name" value="MetI-like_sf"/>
</dbReference>
<dbReference type="RefSeq" id="WP_410031399.1">
    <property type="nucleotide sequence ID" value="NZ_JBGMEI010000006.1"/>
</dbReference>
<evidence type="ECO:0000256" key="3">
    <source>
        <dbReference type="ARBA" id="ARBA00022448"/>
    </source>
</evidence>
<feature type="transmembrane region" description="Helical" evidence="9">
    <location>
        <begin position="462"/>
        <end position="483"/>
    </location>
</feature>